<sequence length="759" mass="81708">MAPSPSGSGTNSTGSRRTRSKPKKVNPTRPGDSSLSTASSLPDAGAVYSPSMDKKWHYPPLAPAPSGHGGQMGASSSLSHVSVGSAGLADYESTDGFLYVGDQTFFKAYPPASGHGLPTQHQTQIQAQPPTQPAYFPALPDPEFVVPAFASPGVGQPWQTNGPEANGMGFDYATTLSSFVPSGLPAGQIIPGYTDPSSCGGNINGFPSTGTTEMMLEAMALSDEHTRHLWPQSQTPTTAFQMHPVPAPTGYLPSQRHMPVTQSSIGHQESEDGSLTVSPKLLKNNPSPTPTPTPTTSTESIITAFLRDQGDAESGSIEQNQTHFVSSDRSKPRTRLPSARSQRRQLMRSVDSVFNGVEQGGKVKPEDGVTQSSIQVDAQTPTQKRARTPASPPTSGSSGGMNTRTKGSNISKRKLVHLQAKPDPKLSATAPGSTSLRSPSPTPDAVNVDRLGRRVAKQTQIQVQLIPPTPEPARKSQRLVQRGGVGDAMPASFPAPEFSMLSAGSAGDASVGTVGGRTRYGHAPPRSSSQSTSPDWSGSFASYDEESDHDSRWGKQSDYEDGGEDDDMPESRTRAGNKTKSGRATVKRSRTETASAATTSKRRFLSEGICAADEFLIARRQEGMSYREIRKAGGFTQAESTLRGRYRMLTKRPEERVRDPKWTAKDLYLLEKAVRKLARPVSKYLPNGDSNGEDENNKKVTKLADARIPWKLVAEYIIKHGGSYHFGNSTCRKKWDEVVEQQLQLGNDIDRPFFRDGGR</sequence>
<gene>
    <name evidence="2" type="ORF">QBC47DRAFT_444648</name>
</gene>
<name>A0AAJ0FCC5_9PEZI</name>
<feature type="compositionally biased region" description="Polar residues" evidence="1">
    <location>
        <begin position="260"/>
        <end position="277"/>
    </location>
</feature>
<feature type="compositionally biased region" description="Basic and acidic residues" evidence="1">
    <location>
        <begin position="549"/>
        <end position="558"/>
    </location>
</feature>
<feature type="compositionally biased region" description="Acidic residues" evidence="1">
    <location>
        <begin position="559"/>
        <end position="568"/>
    </location>
</feature>
<dbReference type="EMBL" id="MU839832">
    <property type="protein sequence ID" value="KAK1756299.1"/>
    <property type="molecule type" value="Genomic_DNA"/>
</dbReference>
<feature type="region of interest" description="Disordered" evidence="1">
    <location>
        <begin position="311"/>
        <end position="447"/>
    </location>
</feature>
<feature type="region of interest" description="Disordered" evidence="1">
    <location>
        <begin position="504"/>
        <end position="601"/>
    </location>
</feature>
<feature type="compositionally biased region" description="Basic residues" evidence="1">
    <location>
        <begin position="16"/>
        <end position="26"/>
    </location>
</feature>
<evidence type="ECO:0000313" key="3">
    <source>
        <dbReference type="Proteomes" id="UP001239445"/>
    </source>
</evidence>
<feature type="compositionally biased region" description="Polar residues" evidence="1">
    <location>
        <begin position="31"/>
        <end position="40"/>
    </location>
</feature>
<proteinExistence type="predicted"/>
<dbReference type="AlphaFoldDB" id="A0AAJ0FCC5"/>
<feature type="compositionally biased region" description="Polar residues" evidence="1">
    <location>
        <begin position="369"/>
        <end position="383"/>
    </location>
</feature>
<feature type="compositionally biased region" description="Basic residues" evidence="1">
    <location>
        <begin position="575"/>
        <end position="588"/>
    </location>
</feature>
<feature type="compositionally biased region" description="Polar residues" evidence="1">
    <location>
        <begin position="430"/>
        <end position="439"/>
    </location>
</feature>
<evidence type="ECO:0000313" key="2">
    <source>
        <dbReference type="EMBL" id="KAK1756299.1"/>
    </source>
</evidence>
<evidence type="ECO:0008006" key="4">
    <source>
        <dbReference type="Google" id="ProtNLM"/>
    </source>
</evidence>
<protein>
    <recommendedName>
        <fullName evidence="4">Myb-like domain-containing protein</fullName>
    </recommendedName>
</protein>
<accession>A0AAJ0FCC5</accession>
<feature type="region of interest" description="Disordered" evidence="1">
    <location>
        <begin position="1"/>
        <end position="78"/>
    </location>
</feature>
<feature type="compositionally biased region" description="Low complexity" evidence="1">
    <location>
        <begin position="1"/>
        <end position="15"/>
    </location>
</feature>
<evidence type="ECO:0000256" key="1">
    <source>
        <dbReference type="SAM" id="MobiDB-lite"/>
    </source>
</evidence>
<feature type="compositionally biased region" description="Polar residues" evidence="1">
    <location>
        <begin position="316"/>
        <end position="325"/>
    </location>
</feature>
<dbReference type="Proteomes" id="UP001239445">
    <property type="component" value="Unassembled WGS sequence"/>
</dbReference>
<comment type="caution">
    <text evidence="2">The sequence shown here is derived from an EMBL/GenBank/DDBJ whole genome shotgun (WGS) entry which is preliminary data.</text>
</comment>
<feature type="region of interest" description="Disordered" evidence="1">
    <location>
        <begin position="465"/>
        <end position="491"/>
    </location>
</feature>
<keyword evidence="3" id="KW-1185">Reference proteome</keyword>
<feature type="compositionally biased region" description="Polar residues" evidence="1">
    <location>
        <begin position="401"/>
        <end position="410"/>
    </location>
</feature>
<organism evidence="2 3">
    <name type="scientific">Echria macrotheca</name>
    <dbReference type="NCBI Taxonomy" id="438768"/>
    <lineage>
        <taxon>Eukaryota</taxon>
        <taxon>Fungi</taxon>
        <taxon>Dikarya</taxon>
        <taxon>Ascomycota</taxon>
        <taxon>Pezizomycotina</taxon>
        <taxon>Sordariomycetes</taxon>
        <taxon>Sordariomycetidae</taxon>
        <taxon>Sordariales</taxon>
        <taxon>Schizotheciaceae</taxon>
        <taxon>Echria</taxon>
    </lineage>
</organism>
<feature type="compositionally biased region" description="Polar residues" evidence="1">
    <location>
        <begin position="526"/>
        <end position="540"/>
    </location>
</feature>
<reference evidence="2" key="1">
    <citation type="submission" date="2023-06" db="EMBL/GenBank/DDBJ databases">
        <title>Genome-scale phylogeny and comparative genomics of the fungal order Sordariales.</title>
        <authorList>
            <consortium name="Lawrence Berkeley National Laboratory"/>
            <person name="Hensen N."/>
            <person name="Bonometti L."/>
            <person name="Westerberg I."/>
            <person name="Brannstrom I.O."/>
            <person name="Guillou S."/>
            <person name="Cros-Aarteil S."/>
            <person name="Calhoun S."/>
            <person name="Haridas S."/>
            <person name="Kuo A."/>
            <person name="Mondo S."/>
            <person name="Pangilinan J."/>
            <person name="Riley R."/>
            <person name="Labutti K."/>
            <person name="Andreopoulos B."/>
            <person name="Lipzen A."/>
            <person name="Chen C."/>
            <person name="Yanf M."/>
            <person name="Daum C."/>
            <person name="Ng V."/>
            <person name="Clum A."/>
            <person name="Steindorff A."/>
            <person name="Ohm R."/>
            <person name="Martin F."/>
            <person name="Silar P."/>
            <person name="Natvig D."/>
            <person name="Lalanne C."/>
            <person name="Gautier V."/>
            <person name="Ament-Velasquez S.L."/>
            <person name="Kruys A."/>
            <person name="Hutchinson M.I."/>
            <person name="Powell A.J."/>
            <person name="Barry K."/>
            <person name="Miller A.N."/>
            <person name="Grigoriev I.V."/>
            <person name="Debuchy R."/>
            <person name="Gladieux P."/>
            <person name="Thoren M.H."/>
            <person name="Johannesson H."/>
        </authorList>
    </citation>
    <scope>NUCLEOTIDE SEQUENCE</scope>
    <source>
        <strain evidence="2">PSN4</strain>
    </source>
</reference>
<feature type="region of interest" description="Disordered" evidence="1">
    <location>
        <begin position="236"/>
        <end position="298"/>
    </location>
</feature>